<protein>
    <submittedName>
        <fullName evidence="1">Uncharacterized protein</fullName>
    </submittedName>
</protein>
<dbReference type="EMBL" id="VNHT01000015">
    <property type="protein sequence ID" value="TYP90066.1"/>
    <property type="molecule type" value="Genomic_DNA"/>
</dbReference>
<proteinExistence type="predicted"/>
<organism evidence="1 3">
    <name type="scientific">Nitrosomonas communis</name>
    <dbReference type="NCBI Taxonomy" id="44574"/>
    <lineage>
        <taxon>Bacteria</taxon>
        <taxon>Pseudomonadati</taxon>
        <taxon>Pseudomonadota</taxon>
        <taxon>Betaproteobacteria</taxon>
        <taxon>Nitrosomonadales</taxon>
        <taxon>Nitrosomonadaceae</taxon>
        <taxon>Nitrosomonas</taxon>
    </lineage>
</organism>
<evidence type="ECO:0000313" key="2">
    <source>
        <dbReference type="EMBL" id="TYP90066.1"/>
    </source>
</evidence>
<evidence type="ECO:0000313" key="3">
    <source>
        <dbReference type="Proteomes" id="UP000183454"/>
    </source>
</evidence>
<evidence type="ECO:0000313" key="4">
    <source>
        <dbReference type="Proteomes" id="UP000324176"/>
    </source>
</evidence>
<reference evidence="1 3" key="1">
    <citation type="submission" date="2016-10" db="EMBL/GenBank/DDBJ databases">
        <authorList>
            <person name="de Groot N.N."/>
        </authorList>
    </citation>
    <scope>NUCLEOTIDE SEQUENCE [LARGE SCALE GENOMIC DNA]</scope>
    <source>
        <strain evidence="1 3">Nm110</strain>
    </source>
</reference>
<dbReference type="AlphaFoldDB" id="A0A1H2ZXC3"/>
<dbReference type="EMBL" id="FNNH01000095">
    <property type="protein sequence ID" value="SDX21299.1"/>
    <property type="molecule type" value="Genomic_DNA"/>
</dbReference>
<reference evidence="2 4" key="2">
    <citation type="submission" date="2019-07" db="EMBL/GenBank/DDBJ databases">
        <title>Active sludge and wastewater microbial communities from Klosterneuburg, Austria.</title>
        <authorList>
            <person name="Wagner M."/>
        </authorList>
    </citation>
    <scope>NUCLEOTIDE SEQUENCE [LARGE SCALE GENOMIC DNA]</scope>
    <source>
        <strain evidence="2 4">Nm2</strain>
    </source>
</reference>
<evidence type="ECO:0000313" key="1">
    <source>
        <dbReference type="EMBL" id="SDX21299.1"/>
    </source>
</evidence>
<dbReference type="Proteomes" id="UP000183454">
    <property type="component" value="Unassembled WGS sequence"/>
</dbReference>
<dbReference type="Proteomes" id="UP000324176">
    <property type="component" value="Unassembled WGS sequence"/>
</dbReference>
<gene>
    <name evidence="2" type="ORF">BCL69_10153</name>
    <name evidence="1" type="ORF">SAMN05421882_10953</name>
</gene>
<accession>A0A1H2ZXC3</accession>
<sequence length="51" mass="6139">MGKKIFFRNYLTCFYEVECVQSFSKDDIKESNAYDFLKWIGDIQEVETETE</sequence>
<name>A0A1H2ZXC3_9PROT</name>